<sequence length="159" mass="15690">MRAARALPVAVAAFAAVGLSAPLASANFGPSNVTVNPSAVHPGSTLTITANGCGHGGIVTSNAFSPTSLSGGDTGFATARIHDHITPGSYNLSVRCNDNPRTETRSFTVLSGRGAMGGLGGSAGPTQTEMAVGGSLVALAAIGGAVFVARRRRTTGGRV</sequence>
<evidence type="ECO:0008006" key="4">
    <source>
        <dbReference type="Google" id="ProtNLM"/>
    </source>
</evidence>
<gene>
    <name evidence="3" type="ORF">OHV25_06310</name>
</gene>
<keyword evidence="1" id="KW-0812">Transmembrane</keyword>
<keyword evidence="1" id="KW-0472">Membrane</keyword>
<evidence type="ECO:0000256" key="1">
    <source>
        <dbReference type="SAM" id="Phobius"/>
    </source>
</evidence>
<feature type="signal peptide" evidence="2">
    <location>
        <begin position="1"/>
        <end position="26"/>
    </location>
</feature>
<name>A0AAU2GVN1_9ACTN</name>
<accession>A0AAU2GVN1</accession>
<feature type="chain" id="PRO_5043603420" description="Integral membrane protein" evidence="2">
    <location>
        <begin position="27"/>
        <end position="159"/>
    </location>
</feature>
<keyword evidence="1" id="KW-1133">Transmembrane helix</keyword>
<feature type="transmembrane region" description="Helical" evidence="1">
    <location>
        <begin position="130"/>
        <end position="149"/>
    </location>
</feature>
<protein>
    <recommendedName>
        <fullName evidence="4">Integral membrane protein</fullName>
    </recommendedName>
</protein>
<evidence type="ECO:0000256" key="2">
    <source>
        <dbReference type="SAM" id="SignalP"/>
    </source>
</evidence>
<organism evidence="3">
    <name type="scientific">Streptomyces sp. NBC_00060</name>
    <dbReference type="NCBI Taxonomy" id="2975636"/>
    <lineage>
        <taxon>Bacteria</taxon>
        <taxon>Bacillati</taxon>
        <taxon>Actinomycetota</taxon>
        <taxon>Actinomycetes</taxon>
        <taxon>Kitasatosporales</taxon>
        <taxon>Streptomycetaceae</taxon>
        <taxon>Streptomyces</taxon>
    </lineage>
</organism>
<proteinExistence type="predicted"/>
<reference evidence="3" key="1">
    <citation type="submission" date="2022-10" db="EMBL/GenBank/DDBJ databases">
        <title>The complete genomes of actinobacterial strains from the NBC collection.</title>
        <authorList>
            <person name="Joergensen T.S."/>
            <person name="Alvarez Arevalo M."/>
            <person name="Sterndorff E.B."/>
            <person name="Faurdal D."/>
            <person name="Vuksanovic O."/>
            <person name="Mourched A.-S."/>
            <person name="Charusanti P."/>
            <person name="Shaw S."/>
            <person name="Blin K."/>
            <person name="Weber T."/>
        </authorList>
    </citation>
    <scope>NUCLEOTIDE SEQUENCE</scope>
    <source>
        <strain evidence="3">NBC_00060</strain>
    </source>
</reference>
<keyword evidence="2" id="KW-0732">Signal</keyword>
<evidence type="ECO:0000313" key="3">
    <source>
        <dbReference type="EMBL" id="WTU39215.1"/>
    </source>
</evidence>
<dbReference type="AlphaFoldDB" id="A0AAU2GVN1"/>
<dbReference type="EMBL" id="CP108253">
    <property type="protein sequence ID" value="WTU39215.1"/>
    <property type="molecule type" value="Genomic_DNA"/>
</dbReference>